<organism evidence="1 2">
    <name type="scientific">Pseudarthrobacter psychrotolerans</name>
    <dbReference type="NCBI Taxonomy" id="2697569"/>
    <lineage>
        <taxon>Bacteria</taxon>
        <taxon>Bacillati</taxon>
        <taxon>Actinomycetota</taxon>
        <taxon>Actinomycetes</taxon>
        <taxon>Micrococcales</taxon>
        <taxon>Micrococcaceae</taxon>
        <taxon>Pseudarthrobacter</taxon>
    </lineage>
</organism>
<dbReference type="Gene3D" id="3.30.530.20">
    <property type="match status" value="1"/>
</dbReference>
<name>A0A6P1NPR7_9MICC</name>
<dbReference type="SUPFAM" id="SSF55961">
    <property type="entry name" value="Bet v1-like"/>
    <property type="match status" value="1"/>
</dbReference>
<dbReference type="AlphaFoldDB" id="A0A6P1NPR7"/>
<dbReference type="KEGG" id="psey:GU243_20660"/>
<accession>A0A6P1NPR7</accession>
<dbReference type="InterPro" id="IPR023393">
    <property type="entry name" value="START-like_dom_sf"/>
</dbReference>
<keyword evidence="2" id="KW-1185">Reference proteome</keyword>
<dbReference type="Proteomes" id="UP000464186">
    <property type="component" value="Chromosome"/>
</dbReference>
<sequence>MNNRYLVSRERFIATPPEVIFEVLATPALHSVIDGSGTVKGAQPRGPERLSLGARFGMEMNMAVDYKILNTVSEFEEGRRIAWRHFYGHVWRYILEPATGADGATGTRVTEQWDARAVRGKVFLRLAGYLRRHPVSIEKTLARLEEHVTGAAR</sequence>
<evidence type="ECO:0000313" key="2">
    <source>
        <dbReference type="Proteomes" id="UP000464186"/>
    </source>
</evidence>
<protein>
    <submittedName>
        <fullName evidence="1">Polyketide cyclase / dehydrase and lipid transport</fullName>
    </submittedName>
</protein>
<gene>
    <name evidence="1" type="ORF">GU243_20660</name>
</gene>
<dbReference type="EMBL" id="CP047898">
    <property type="protein sequence ID" value="QHK21699.1"/>
    <property type="molecule type" value="Genomic_DNA"/>
</dbReference>
<evidence type="ECO:0000313" key="1">
    <source>
        <dbReference type="EMBL" id="QHK21699.1"/>
    </source>
</evidence>
<proteinExistence type="predicted"/>
<reference evidence="1 2" key="1">
    <citation type="submission" date="2020-01" db="EMBL/GenBank/DDBJ databases">
        <title>Pseudarthrobacter psychrotolerans sp. nov., isolated from antarctic soil.</title>
        <authorList>
            <person name="Shin Y."/>
            <person name="Park W."/>
        </authorList>
    </citation>
    <scope>NUCLEOTIDE SEQUENCE [LARGE SCALE GENOMIC DNA]</scope>
    <source>
        <strain evidence="1 2">YJ56</strain>
    </source>
</reference>